<dbReference type="AlphaFoldDB" id="A0AAV7H2V5"/>
<feature type="compositionally biased region" description="Basic and acidic residues" evidence="1">
    <location>
        <begin position="1"/>
        <end position="14"/>
    </location>
</feature>
<evidence type="ECO:0000256" key="1">
    <source>
        <dbReference type="SAM" id="MobiDB-lite"/>
    </source>
</evidence>
<feature type="region of interest" description="Disordered" evidence="1">
    <location>
        <begin position="1"/>
        <end position="22"/>
    </location>
</feature>
<evidence type="ECO:0000313" key="2">
    <source>
        <dbReference type="EMBL" id="KAH0461855.1"/>
    </source>
</evidence>
<dbReference type="Proteomes" id="UP000775213">
    <property type="component" value="Unassembled WGS sequence"/>
</dbReference>
<protein>
    <submittedName>
        <fullName evidence="2">Uncharacterized protein</fullName>
    </submittedName>
</protein>
<comment type="caution">
    <text evidence="2">The sequence shown here is derived from an EMBL/GenBank/DDBJ whole genome shotgun (WGS) entry which is preliminary data.</text>
</comment>
<proteinExistence type="predicted"/>
<organism evidence="2 3">
    <name type="scientific">Dendrobium chrysotoxum</name>
    <name type="common">Orchid</name>
    <dbReference type="NCBI Taxonomy" id="161865"/>
    <lineage>
        <taxon>Eukaryota</taxon>
        <taxon>Viridiplantae</taxon>
        <taxon>Streptophyta</taxon>
        <taxon>Embryophyta</taxon>
        <taxon>Tracheophyta</taxon>
        <taxon>Spermatophyta</taxon>
        <taxon>Magnoliopsida</taxon>
        <taxon>Liliopsida</taxon>
        <taxon>Asparagales</taxon>
        <taxon>Orchidaceae</taxon>
        <taxon>Epidendroideae</taxon>
        <taxon>Malaxideae</taxon>
        <taxon>Dendrobiinae</taxon>
        <taxon>Dendrobium</taxon>
    </lineage>
</organism>
<accession>A0AAV7H2V5</accession>
<dbReference type="EMBL" id="JAGFBR010000009">
    <property type="protein sequence ID" value="KAH0461855.1"/>
    <property type="molecule type" value="Genomic_DNA"/>
</dbReference>
<name>A0AAV7H2V5_DENCH</name>
<gene>
    <name evidence="2" type="ORF">IEQ34_009430</name>
</gene>
<reference evidence="2 3" key="1">
    <citation type="journal article" date="2021" name="Hortic Res">
        <title>Chromosome-scale assembly of the Dendrobium chrysotoxum genome enhances the understanding of orchid evolution.</title>
        <authorList>
            <person name="Zhang Y."/>
            <person name="Zhang G.Q."/>
            <person name="Zhang D."/>
            <person name="Liu X.D."/>
            <person name="Xu X.Y."/>
            <person name="Sun W.H."/>
            <person name="Yu X."/>
            <person name="Zhu X."/>
            <person name="Wang Z.W."/>
            <person name="Zhao X."/>
            <person name="Zhong W.Y."/>
            <person name="Chen H."/>
            <person name="Yin W.L."/>
            <person name="Huang T."/>
            <person name="Niu S.C."/>
            <person name="Liu Z.J."/>
        </authorList>
    </citation>
    <scope>NUCLEOTIDE SEQUENCE [LARGE SCALE GENOMIC DNA]</scope>
    <source>
        <strain evidence="2">Lindl</strain>
    </source>
</reference>
<keyword evidence="3" id="KW-1185">Reference proteome</keyword>
<sequence length="256" mass="28754">MDADKVEVAERTGEWKQTAPQTKPDLGCSAIFVGTHSTMNPRSSKKTRMKSLSVYMMFFYVENPHNRRKKNVALGYLITYILEKKYNLIHPKLLNELPVYFIDASFCALFGWDQSSEGEDSKEKGGTPAPIPTPGPDQNFYQEMQWFCSTMENLPLKLSDPGEFLVTLLDPRLSLIFDISFDSPIVPGWVSFQDETTISPISNDEVPISVPQAGISPLIDDIGNVNMGNPLNIINLIYVEPSPFEGSILKENYNGY</sequence>
<evidence type="ECO:0000313" key="3">
    <source>
        <dbReference type="Proteomes" id="UP000775213"/>
    </source>
</evidence>